<evidence type="ECO:0000256" key="8">
    <source>
        <dbReference type="ARBA" id="ARBA00023136"/>
    </source>
</evidence>
<dbReference type="InterPro" id="IPR056173">
    <property type="entry name" value="Sec20_C"/>
</dbReference>
<evidence type="ECO:0000256" key="9">
    <source>
        <dbReference type="ARBA" id="ARBA00037934"/>
    </source>
</evidence>
<accession>U6H6C6</accession>
<dbReference type="OrthoDB" id="365988at2759"/>
<keyword evidence="3 11" id="KW-0812">Transmembrane</keyword>
<gene>
    <name evidence="13" type="ORF">EPH_0071460</name>
</gene>
<feature type="region of interest" description="Disordered" evidence="10">
    <location>
        <begin position="487"/>
        <end position="520"/>
    </location>
</feature>
<keyword evidence="4" id="KW-0256">Endoplasmic reticulum</keyword>
<feature type="transmembrane region" description="Helical" evidence="11">
    <location>
        <begin position="317"/>
        <end position="334"/>
    </location>
</feature>
<keyword evidence="14" id="KW-1185">Reference proteome</keyword>
<dbReference type="InterPro" id="IPR005606">
    <property type="entry name" value="Sec20"/>
</dbReference>
<evidence type="ECO:0000256" key="2">
    <source>
        <dbReference type="ARBA" id="ARBA00022448"/>
    </source>
</evidence>
<organism evidence="13 14">
    <name type="scientific">Eimeria praecox</name>
    <dbReference type="NCBI Taxonomy" id="51316"/>
    <lineage>
        <taxon>Eukaryota</taxon>
        <taxon>Sar</taxon>
        <taxon>Alveolata</taxon>
        <taxon>Apicomplexa</taxon>
        <taxon>Conoidasida</taxon>
        <taxon>Coccidia</taxon>
        <taxon>Eucoccidiorida</taxon>
        <taxon>Eimeriorina</taxon>
        <taxon>Eimeriidae</taxon>
        <taxon>Eimeria</taxon>
    </lineage>
</organism>
<dbReference type="Pfam" id="PF03908">
    <property type="entry name" value="Sec20"/>
    <property type="match status" value="1"/>
</dbReference>
<dbReference type="GO" id="GO:0031201">
    <property type="term" value="C:SNARE complex"/>
    <property type="evidence" value="ECO:0007669"/>
    <property type="project" value="TreeGrafter"/>
</dbReference>
<keyword evidence="7" id="KW-0175">Coiled coil</keyword>
<feature type="region of interest" description="Disordered" evidence="10">
    <location>
        <begin position="533"/>
        <end position="556"/>
    </location>
</feature>
<dbReference type="EMBL" id="HG695047">
    <property type="protein sequence ID" value="CDI86274.1"/>
    <property type="molecule type" value="Genomic_DNA"/>
</dbReference>
<evidence type="ECO:0000256" key="3">
    <source>
        <dbReference type="ARBA" id="ARBA00022692"/>
    </source>
</evidence>
<name>U6H6C6_9EIME</name>
<dbReference type="GO" id="GO:0005789">
    <property type="term" value="C:endoplasmic reticulum membrane"/>
    <property type="evidence" value="ECO:0007669"/>
    <property type="project" value="UniProtKB-SubCell"/>
</dbReference>
<comment type="subcellular location">
    <subcellularLocation>
        <location evidence="1">Endoplasmic reticulum membrane</location>
        <topology evidence="1">Single-pass type IV membrane protein</topology>
    </subcellularLocation>
</comment>
<protein>
    <recommendedName>
        <fullName evidence="12">Sec20 C-terminal domain-containing protein</fullName>
    </recommendedName>
</protein>
<evidence type="ECO:0000256" key="6">
    <source>
        <dbReference type="ARBA" id="ARBA00022989"/>
    </source>
</evidence>
<feature type="region of interest" description="Disordered" evidence="10">
    <location>
        <begin position="189"/>
        <end position="235"/>
    </location>
</feature>
<feature type="transmembrane region" description="Helical" evidence="11">
    <location>
        <begin position="355"/>
        <end position="373"/>
    </location>
</feature>
<dbReference type="PANTHER" id="PTHR12825:SF0">
    <property type="entry name" value="VESICLE TRANSPORT PROTEIN SEC20"/>
    <property type="match status" value="1"/>
</dbReference>
<keyword evidence="5" id="KW-0931">ER-Golgi transport</keyword>
<evidence type="ECO:0000313" key="13">
    <source>
        <dbReference type="EMBL" id="CDI86274.1"/>
    </source>
</evidence>
<keyword evidence="8 11" id="KW-0472">Membrane</keyword>
<reference evidence="13" key="2">
    <citation type="submission" date="2013-10" db="EMBL/GenBank/DDBJ databases">
        <authorList>
            <person name="Aslett M."/>
        </authorList>
    </citation>
    <scope>NUCLEOTIDE SEQUENCE [LARGE SCALE GENOMIC DNA]</scope>
    <source>
        <strain evidence="13">Houghton</strain>
    </source>
</reference>
<feature type="compositionally biased region" description="Low complexity" evidence="10">
    <location>
        <begin position="191"/>
        <end position="207"/>
    </location>
</feature>
<comment type="similarity">
    <text evidence="9">Belongs to the SEC20 family.</text>
</comment>
<proteinExistence type="inferred from homology"/>
<dbReference type="VEuPathDB" id="ToxoDB:EPH_0071460"/>
<feature type="domain" description="Sec20 C-terminal" evidence="12">
    <location>
        <begin position="255"/>
        <end position="337"/>
    </location>
</feature>
<reference evidence="13" key="1">
    <citation type="submission" date="2013-10" db="EMBL/GenBank/DDBJ databases">
        <title>Genomic analysis of the causative agents of coccidiosis in chickens.</title>
        <authorList>
            <person name="Reid A.J."/>
            <person name="Blake D."/>
            <person name="Billington K."/>
            <person name="Browne H."/>
            <person name="Dunn M."/>
            <person name="Hung S."/>
            <person name="Kawahara F."/>
            <person name="Miranda-Saavedra D."/>
            <person name="Mourier T."/>
            <person name="Nagra H."/>
            <person name="Otto T.D."/>
            <person name="Rawlings N."/>
            <person name="Sanchez A."/>
            <person name="Sanders M."/>
            <person name="Subramaniam C."/>
            <person name="Tay Y."/>
            <person name="Dear P."/>
            <person name="Doerig C."/>
            <person name="Gruber A."/>
            <person name="Parkinson J."/>
            <person name="Shirley M."/>
            <person name="Wan K.L."/>
            <person name="Berriman M."/>
            <person name="Tomley F."/>
            <person name="Pain A."/>
        </authorList>
    </citation>
    <scope>NUCLEOTIDE SEQUENCE [LARGE SCALE GENOMIC DNA]</scope>
    <source>
        <strain evidence="13">Houghton</strain>
    </source>
</reference>
<sequence length="556" mass="61234">MVPPAYPTPVDASMAAAGKQHRKAVQPNYHPSVNQQYAAEEEQMALKDLLQQLHVVVEDLAALDGSLTSLFETAPNTDVTEHQQLVQFRSRVARRITRYGQLAKNLAQIVEKILSYSAAQSTDDQRYRESFHPRQLHELDALLKQHQQRLQKYKSQFAAWWQNTERHFHTMRMANFVCSVQERAQTSLGLSARDGPPGGPSRSAGPRLEPVRAKATTGEQLASGGGSQNQQEGASLNTAAVPRPVQVQPQSQQLLQETGQAMAKEVQRMRATQEQLQQSSSALEQTEASYNVFGSRLSSATGMLQALKKRSATDSELIWLAFLFFLGCCAFVLLRRLGLLKLVMGVTSFSLRHSISLALGIADRAVLILAWLWEGWFMGTKSSDEPMETTAAQTLSVPIESFVSVKTQAVSELLATSAATVIAAASAPARSDAAREAEVPRSVFPAGLPEGTQKEASAQRTNRFTMTGLKTGEPLKEMQHAYMQQHEERGSQFKQAAVHSSIKDKYKHHKEPQSDEFLEETPAVARNAAAITQRKILHGGSSSDNLKRPSVAARQQ</sequence>
<keyword evidence="6 11" id="KW-1133">Transmembrane helix</keyword>
<evidence type="ECO:0000313" key="14">
    <source>
        <dbReference type="Proteomes" id="UP000018201"/>
    </source>
</evidence>
<evidence type="ECO:0000256" key="5">
    <source>
        <dbReference type="ARBA" id="ARBA00022892"/>
    </source>
</evidence>
<dbReference type="GO" id="GO:0005484">
    <property type="term" value="F:SNAP receptor activity"/>
    <property type="evidence" value="ECO:0007669"/>
    <property type="project" value="InterPro"/>
</dbReference>
<dbReference type="AlphaFoldDB" id="U6H6C6"/>
<dbReference type="GO" id="GO:0006890">
    <property type="term" value="P:retrograde vesicle-mediated transport, Golgi to endoplasmic reticulum"/>
    <property type="evidence" value="ECO:0007669"/>
    <property type="project" value="InterPro"/>
</dbReference>
<evidence type="ECO:0000256" key="7">
    <source>
        <dbReference type="ARBA" id="ARBA00023054"/>
    </source>
</evidence>
<evidence type="ECO:0000256" key="4">
    <source>
        <dbReference type="ARBA" id="ARBA00022824"/>
    </source>
</evidence>
<keyword evidence="2" id="KW-0813">Transport</keyword>
<evidence type="ECO:0000259" key="12">
    <source>
        <dbReference type="Pfam" id="PF03908"/>
    </source>
</evidence>
<evidence type="ECO:0000256" key="1">
    <source>
        <dbReference type="ARBA" id="ARBA00004163"/>
    </source>
</evidence>
<evidence type="ECO:0000256" key="11">
    <source>
        <dbReference type="SAM" id="Phobius"/>
    </source>
</evidence>
<evidence type="ECO:0000256" key="10">
    <source>
        <dbReference type="SAM" id="MobiDB-lite"/>
    </source>
</evidence>
<dbReference type="Proteomes" id="UP000018201">
    <property type="component" value="Unassembled WGS sequence"/>
</dbReference>
<dbReference type="PANTHER" id="PTHR12825">
    <property type="entry name" value="BNIP1-RELATED"/>
    <property type="match status" value="1"/>
</dbReference>